<sequence length="79" mass="8695">HVTAGYKVKKVYKVKIGVMDIAFSDEGLPLGNIKELWHGTKCSNMLSIMKKGLIIPCSSSGHVTGRMFDDGLYFTDQST</sequence>
<organism evidence="7">
    <name type="scientific">marine sediment metagenome</name>
    <dbReference type="NCBI Taxonomy" id="412755"/>
    <lineage>
        <taxon>unclassified sequences</taxon>
        <taxon>metagenomes</taxon>
        <taxon>ecological metagenomes</taxon>
    </lineage>
</organism>
<dbReference type="GO" id="GO:0005730">
    <property type="term" value="C:nucleolus"/>
    <property type="evidence" value="ECO:0007669"/>
    <property type="project" value="TreeGrafter"/>
</dbReference>
<evidence type="ECO:0000256" key="4">
    <source>
        <dbReference type="ARBA" id="ARBA00023027"/>
    </source>
</evidence>
<accession>X0Z050</accession>
<dbReference type="GO" id="GO:0070212">
    <property type="term" value="P:protein poly-ADP-ribosylation"/>
    <property type="evidence" value="ECO:0007669"/>
    <property type="project" value="TreeGrafter"/>
</dbReference>
<keyword evidence="3" id="KW-0808">Transferase</keyword>
<keyword evidence="4" id="KW-0520">NAD</keyword>
<dbReference type="Pfam" id="PF00644">
    <property type="entry name" value="PARP"/>
    <property type="match status" value="1"/>
</dbReference>
<reference evidence="7" key="1">
    <citation type="journal article" date="2014" name="Front. Microbiol.">
        <title>High frequency of phylogenetically diverse reductive dehalogenase-homologous genes in deep subseafloor sedimentary metagenomes.</title>
        <authorList>
            <person name="Kawai M."/>
            <person name="Futagami T."/>
            <person name="Toyoda A."/>
            <person name="Takaki Y."/>
            <person name="Nishi S."/>
            <person name="Hori S."/>
            <person name="Arai W."/>
            <person name="Tsubouchi T."/>
            <person name="Morono Y."/>
            <person name="Uchiyama I."/>
            <person name="Ito T."/>
            <person name="Fujiyama A."/>
            <person name="Inagaki F."/>
            <person name="Takami H."/>
        </authorList>
    </citation>
    <scope>NUCLEOTIDE SEQUENCE</scope>
    <source>
        <strain evidence="7">Expedition CK06-06</strain>
    </source>
</reference>
<dbReference type="PROSITE" id="PS51059">
    <property type="entry name" value="PARP_CATALYTIC"/>
    <property type="match status" value="1"/>
</dbReference>
<evidence type="ECO:0000259" key="6">
    <source>
        <dbReference type="PROSITE" id="PS51059"/>
    </source>
</evidence>
<evidence type="ECO:0000256" key="2">
    <source>
        <dbReference type="ARBA" id="ARBA00022676"/>
    </source>
</evidence>
<feature type="domain" description="PARP catalytic" evidence="6">
    <location>
        <begin position="1"/>
        <end position="79"/>
    </location>
</feature>
<evidence type="ECO:0000313" key="7">
    <source>
        <dbReference type="EMBL" id="GAG42041.1"/>
    </source>
</evidence>
<dbReference type="AlphaFoldDB" id="X0Z050"/>
<comment type="caution">
    <text evidence="7">The sequence shown here is derived from an EMBL/GenBank/DDBJ whole genome shotgun (WGS) entry which is preliminary data.</text>
</comment>
<proteinExistence type="predicted"/>
<dbReference type="Gene3D" id="3.90.228.10">
    <property type="match status" value="1"/>
</dbReference>
<dbReference type="EMBL" id="BARS01058865">
    <property type="protein sequence ID" value="GAG42041.1"/>
    <property type="molecule type" value="Genomic_DNA"/>
</dbReference>
<evidence type="ECO:0000256" key="5">
    <source>
        <dbReference type="ARBA" id="ARBA00033987"/>
    </source>
</evidence>
<feature type="non-terminal residue" evidence="7">
    <location>
        <position position="79"/>
    </location>
</feature>
<comment type="catalytic activity">
    <reaction evidence="5">
        <text>NAD(+) + (ADP-D-ribosyl)n-acceptor = nicotinamide + (ADP-D-ribosyl)n+1-acceptor + H(+).</text>
        <dbReference type="EC" id="2.4.2.30"/>
    </reaction>
</comment>
<gene>
    <name evidence="7" type="ORF">S01H1_85606</name>
</gene>
<keyword evidence="2" id="KW-0328">Glycosyltransferase</keyword>
<dbReference type="EC" id="2.4.2.30" evidence="1"/>
<dbReference type="GO" id="GO:0006302">
    <property type="term" value="P:double-strand break repair"/>
    <property type="evidence" value="ECO:0007669"/>
    <property type="project" value="TreeGrafter"/>
</dbReference>
<dbReference type="PANTHER" id="PTHR10459:SF60">
    <property type="entry name" value="POLY [ADP-RIBOSE] POLYMERASE 2"/>
    <property type="match status" value="1"/>
</dbReference>
<evidence type="ECO:0000256" key="3">
    <source>
        <dbReference type="ARBA" id="ARBA00022679"/>
    </source>
</evidence>
<feature type="non-terminal residue" evidence="7">
    <location>
        <position position="1"/>
    </location>
</feature>
<dbReference type="PANTHER" id="PTHR10459">
    <property type="entry name" value="DNA LIGASE"/>
    <property type="match status" value="1"/>
</dbReference>
<dbReference type="InterPro" id="IPR012317">
    <property type="entry name" value="Poly(ADP-ribose)pol_cat_dom"/>
</dbReference>
<name>X0Z050_9ZZZZ</name>
<dbReference type="GO" id="GO:0003950">
    <property type="term" value="F:NAD+ poly-ADP-ribosyltransferase activity"/>
    <property type="evidence" value="ECO:0007669"/>
    <property type="project" value="UniProtKB-EC"/>
</dbReference>
<dbReference type="SUPFAM" id="SSF56399">
    <property type="entry name" value="ADP-ribosylation"/>
    <property type="match status" value="1"/>
</dbReference>
<dbReference type="InterPro" id="IPR050800">
    <property type="entry name" value="ARTD/PARP"/>
</dbReference>
<evidence type="ECO:0000256" key="1">
    <source>
        <dbReference type="ARBA" id="ARBA00012020"/>
    </source>
</evidence>
<protein>
    <recommendedName>
        <fullName evidence="1">NAD(+) ADP-ribosyltransferase</fullName>
        <ecNumber evidence="1">2.4.2.30</ecNumber>
    </recommendedName>
</protein>
<dbReference type="GO" id="GO:1990404">
    <property type="term" value="F:NAD+-protein mono-ADP-ribosyltransferase activity"/>
    <property type="evidence" value="ECO:0007669"/>
    <property type="project" value="TreeGrafter"/>
</dbReference>